<dbReference type="GO" id="GO:0016024">
    <property type="term" value="P:CDP-diacylglycerol biosynthetic process"/>
    <property type="evidence" value="ECO:0007669"/>
    <property type="project" value="UniProtKB-UniPathway"/>
</dbReference>
<dbReference type="eggNOG" id="ENOG502QRHE">
    <property type="taxonomic scope" value="Eukaryota"/>
</dbReference>
<evidence type="ECO:0000256" key="7">
    <source>
        <dbReference type="ARBA" id="ARBA00022640"/>
    </source>
</evidence>
<evidence type="ECO:0000256" key="6">
    <source>
        <dbReference type="ARBA" id="ARBA00022528"/>
    </source>
</evidence>
<keyword evidence="8 14" id="KW-0808">Transferase</keyword>
<dbReference type="InterPro" id="IPR023083">
    <property type="entry name" value="G3P_O-acylTrfase_N"/>
</dbReference>
<dbReference type="AlphaFoldDB" id="I0YK90"/>
<dbReference type="PANTHER" id="PTHR35695">
    <property type="entry name" value="GLYCEROL-3-PHOSPHATE ACYLTRANSFERASE, CHLOROPLASTIC"/>
    <property type="match status" value="1"/>
</dbReference>
<dbReference type="GO" id="GO:0006655">
    <property type="term" value="P:phosphatidylglycerol biosynthetic process"/>
    <property type="evidence" value="ECO:0007669"/>
    <property type="project" value="TreeGrafter"/>
</dbReference>
<dbReference type="STRING" id="574566.I0YK90"/>
<dbReference type="PIRSF" id="PIRSF000431">
    <property type="entry name" value="Glycerol-3-P_O-acyltransfrase"/>
    <property type="match status" value="1"/>
</dbReference>
<keyword evidence="5" id="KW-0444">Lipid biosynthesis</keyword>
<comment type="subcellular location">
    <subcellularLocation>
        <location evidence="1 14">Plastid</location>
        <location evidence="1 14">Chloroplast stroma</location>
    </subcellularLocation>
</comment>
<dbReference type="OrthoDB" id="524544at2759"/>
<organism evidence="17 18">
    <name type="scientific">Coccomyxa subellipsoidea (strain C-169)</name>
    <name type="common">Green microalga</name>
    <dbReference type="NCBI Taxonomy" id="574566"/>
    <lineage>
        <taxon>Eukaryota</taxon>
        <taxon>Viridiplantae</taxon>
        <taxon>Chlorophyta</taxon>
        <taxon>core chlorophytes</taxon>
        <taxon>Trebouxiophyceae</taxon>
        <taxon>Trebouxiophyceae incertae sedis</taxon>
        <taxon>Coccomyxaceae</taxon>
        <taxon>Coccomyxa</taxon>
        <taxon>Coccomyxa subellipsoidea</taxon>
    </lineage>
</organism>
<comment type="pathway">
    <text evidence="2 14">Phospholipid metabolism; CDP-diacylglycerol biosynthesis; CDP-diacylglycerol from sn-glycerol 3-phosphate: step 1/3.</text>
</comment>
<evidence type="ECO:0000256" key="15">
    <source>
        <dbReference type="PIRSR" id="PIRSR000431-2"/>
    </source>
</evidence>
<dbReference type="KEGG" id="csl:COCSUDRAFT_31435"/>
<keyword evidence="6 14" id="KW-0150">Chloroplast</keyword>
<dbReference type="Proteomes" id="UP000007264">
    <property type="component" value="Unassembled WGS sequence"/>
</dbReference>
<evidence type="ECO:0000256" key="8">
    <source>
        <dbReference type="ARBA" id="ARBA00022679"/>
    </source>
</evidence>
<keyword evidence="11" id="KW-0594">Phospholipid biosynthesis</keyword>
<dbReference type="PANTHER" id="PTHR35695:SF1">
    <property type="entry name" value="GLYCEROL-3-PHOSPHATE ACYLTRANSFERASE, CHLOROPLASTIC"/>
    <property type="match status" value="1"/>
</dbReference>
<dbReference type="InterPro" id="IPR016222">
    <property type="entry name" value="G3P_O-acylTrfase_chlp"/>
</dbReference>
<feature type="short sequence motif" description="HXXXXD motif" evidence="15">
    <location>
        <begin position="202"/>
        <end position="207"/>
    </location>
</feature>
<dbReference type="Pfam" id="PF14829">
    <property type="entry name" value="GPAT_N"/>
    <property type="match status" value="1"/>
</dbReference>
<protein>
    <recommendedName>
        <fullName evidence="14">Glycerol-3-phosphate acyltransferase, chloroplastic</fullName>
        <shortName evidence="14">GPAT</shortName>
        <ecNumber evidence="14">2.3.1.15</ecNumber>
    </recommendedName>
</protein>
<dbReference type="Pfam" id="PF01553">
    <property type="entry name" value="Acyltransferase"/>
    <property type="match status" value="1"/>
</dbReference>
<evidence type="ECO:0000256" key="13">
    <source>
        <dbReference type="ARBA" id="ARBA00023315"/>
    </source>
</evidence>
<evidence type="ECO:0000256" key="1">
    <source>
        <dbReference type="ARBA" id="ARBA00004470"/>
    </source>
</evidence>
<dbReference type="InterPro" id="IPR002123">
    <property type="entry name" value="Plipid/glycerol_acylTrfase"/>
</dbReference>
<dbReference type="RefSeq" id="XP_005643353.1">
    <property type="nucleotide sequence ID" value="XM_005643296.1"/>
</dbReference>
<reference evidence="17 18" key="1">
    <citation type="journal article" date="2012" name="Genome Biol.">
        <title>The genome of the polar eukaryotic microalga coccomyxa subellipsoidea reveals traits of cold adaptation.</title>
        <authorList>
            <person name="Blanc G."/>
            <person name="Agarkova I."/>
            <person name="Grimwood J."/>
            <person name="Kuo A."/>
            <person name="Brueggeman A."/>
            <person name="Dunigan D."/>
            <person name="Gurnon J."/>
            <person name="Ladunga I."/>
            <person name="Lindquist E."/>
            <person name="Lucas S."/>
            <person name="Pangilinan J."/>
            <person name="Proschold T."/>
            <person name="Salamov A."/>
            <person name="Schmutz J."/>
            <person name="Weeks D."/>
            <person name="Yamada T."/>
            <person name="Claverie J.M."/>
            <person name="Grigoriev I."/>
            <person name="Van Etten J."/>
            <person name="Lomsadze A."/>
            <person name="Borodovsky M."/>
        </authorList>
    </citation>
    <scope>NUCLEOTIDE SEQUENCE [LARGE SCALE GENOMIC DNA]</scope>
    <source>
        <strain evidence="17 18">C-169</strain>
    </source>
</reference>
<dbReference type="GO" id="GO:0004366">
    <property type="term" value="F:glycerol-3-phosphate O-acyltransferase activity"/>
    <property type="evidence" value="ECO:0007669"/>
    <property type="project" value="UniProtKB-UniRule"/>
</dbReference>
<comment type="catalytic activity">
    <reaction evidence="14">
        <text>sn-glycerol 3-phosphate + an acyl-CoA = a 1-acyl-sn-glycero-3-phosphate + CoA</text>
        <dbReference type="Rhea" id="RHEA:15325"/>
        <dbReference type="ChEBI" id="CHEBI:57287"/>
        <dbReference type="ChEBI" id="CHEBI:57597"/>
        <dbReference type="ChEBI" id="CHEBI:57970"/>
        <dbReference type="ChEBI" id="CHEBI:58342"/>
        <dbReference type="EC" id="2.3.1.15"/>
    </reaction>
</comment>
<evidence type="ECO:0000259" key="16">
    <source>
        <dbReference type="SMART" id="SM00563"/>
    </source>
</evidence>
<name>I0YK90_COCSC</name>
<evidence type="ECO:0000256" key="12">
    <source>
        <dbReference type="ARBA" id="ARBA00023264"/>
    </source>
</evidence>
<dbReference type="EMBL" id="AGSI01000021">
    <property type="protein sequence ID" value="EIE18809.1"/>
    <property type="molecule type" value="Genomic_DNA"/>
</dbReference>
<keyword evidence="12" id="KW-1208">Phospholipid metabolism</keyword>
<keyword evidence="7 14" id="KW-0934">Plastid</keyword>
<dbReference type="InterPro" id="IPR038114">
    <property type="entry name" value="GPAT_N_sf"/>
</dbReference>
<comment type="caution">
    <text evidence="17">The sequence shown here is derived from an EMBL/GenBank/DDBJ whole genome shotgun (WGS) entry which is preliminary data.</text>
</comment>
<evidence type="ECO:0000256" key="2">
    <source>
        <dbReference type="ARBA" id="ARBA00004765"/>
    </source>
</evidence>
<evidence type="ECO:0000313" key="17">
    <source>
        <dbReference type="EMBL" id="EIE18809.1"/>
    </source>
</evidence>
<dbReference type="GeneID" id="17036970"/>
<sequence length="429" mass="47562">MVLSVFILNCSPLPTIGAHQNRSLPLARWAVACRWTPVQARCSLPSRPRAKCRATTTCIAEVAPPRLGGFADVQSEAEFVAVLKAGVAAKKIPEPLLPGFLDFYNNYKTAVVNSGVPGADERRVAQVMGAIADRVCDQFVNPYIFPSFHERILEPYNYYQFGQNYVRNLVNFDISVVGHLDNFDKAAEYLARGDNVIMLANHQTEADPAVWALLLEKTHPSLATGVIYVAGDRVVTDPLCKPFSMGRNLFCVHSKKRMDDFPELKAEKQRTNRRTLAAMVKGLREGGKLLWIAPSGGRDRPNAEGTWMPAAFDPSSVDLMRTLLAQAKRPGHMFPLAMHSGEMMPPPPELRKGLGERRLTSFVGVGVCPILHLERVCVYKQHMHRWGHVVAQAAAFDAVTNEYTALEAAITDPAKRAAMADVYTQPWRQ</sequence>
<proteinExistence type="inferred from homology"/>
<dbReference type="EC" id="2.3.1.15" evidence="14"/>
<dbReference type="SUPFAM" id="SSF69593">
    <property type="entry name" value="Glycerol-3-phosphate (1)-acyltransferase"/>
    <property type="match status" value="1"/>
</dbReference>
<keyword evidence="9" id="KW-0809">Transit peptide</keyword>
<evidence type="ECO:0000313" key="18">
    <source>
        <dbReference type="Proteomes" id="UP000007264"/>
    </source>
</evidence>
<comment type="function">
    <text evidence="14">Esterifies acyl-group from acyl-ACP to the sn-1 position of glycerol-3-phosphate. The enzyme from chilling-resistant plants discriminates against non-fluid palmitic acid and selects oleic acid whereas the enzyme from sensitive plants accepts both fatty acids.</text>
</comment>
<comment type="similarity">
    <text evidence="4 14">Belongs to the GPAT/DAPAT family.</text>
</comment>
<dbReference type="Gene3D" id="1.10.1200.50">
    <property type="entry name" value="Glycerol-3-phosphate acyltransferase, alpha helical bundle, N-terminal"/>
    <property type="match status" value="1"/>
</dbReference>
<evidence type="ECO:0000256" key="3">
    <source>
        <dbReference type="ARBA" id="ARBA00005189"/>
    </source>
</evidence>
<keyword evidence="13 14" id="KW-0012">Acyltransferase</keyword>
<dbReference type="UniPathway" id="UPA00557">
    <property type="reaction ID" value="UER00612"/>
</dbReference>
<evidence type="ECO:0000256" key="14">
    <source>
        <dbReference type="PIRNR" id="PIRNR000431"/>
    </source>
</evidence>
<keyword evidence="10 14" id="KW-0443">Lipid metabolism</keyword>
<keyword evidence="18" id="KW-1185">Reference proteome</keyword>
<dbReference type="Gene3D" id="3.40.1130.10">
    <property type="entry name" value="Glycerol-3-phosphate (1)-acyltransferase"/>
    <property type="match status" value="1"/>
</dbReference>
<evidence type="ECO:0000256" key="4">
    <source>
        <dbReference type="ARBA" id="ARBA00007937"/>
    </source>
</evidence>
<gene>
    <name evidence="17" type="ORF">COCSUDRAFT_31435</name>
</gene>
<evidence type="ECO:0000256" key="10">
    <source>
        <dbReference type="ARBA" id="ARBA00023098"/>
    </source>
</evidence>
<evidence type="ECO:0000256" key="5">
    <source>
        <dbReference type="ARBA" id="ARBA00022516"/>
    </source>
</evidence>
<evidence type="ECO:0000256" key="9">
    <source>
        <dbReference type="ARBA" id="ARBA00022946"/>
    </source>
</evidence>
<accession>I0YK90</accession>
<evidence type="ECO:0000256" key="11">
    <source>
        <dbReference type="ARBA" id="ARBA00023209"/>
    </source>
</evidence>
<dbReference type="SMART" id="SM00563">
    <property type="entry name" value="PlsC"/>
    <property type="match status" value="1"/>
</dbReference>
<dbReference type="GO" id="GO:0009570">
    <property type="term" value="C:chloroplast stroma"/>
    <property type="evidence" value="ECO:0007669"/>
    <property type="project" value="UniProtKB-SubCell"/>
</dbReference>
<comment type="pathway">
    <text evidence="3">Lipid metabolism.</text>
</comment>
<feature type="domain" description="Phospholipid/glycerol acyltransferase" evidence="16">
    <location>
        <begin position="196"/>
        <end position="341"/>
    </location>
</feature>